<evidence type="ECO:0000259" key="1">
    <source>
        <dbReference type="Pfam" id="PF04296"/>
    </source>
</evidence>
<gene>
    <name evidence="2" type="ORF">F8S09_02355</name>
</gene>
<evidence type="ECO:0000313" key="3">
    <source>
        <dbReference type="Proteomes" id="UP000484842"/>
    </source>
</evidence>
<accession>A0A7X1NTH9</accession>
<dbReference type="SUPFAM" id="SSF64376">
    <property type="entry name" value="YlxR-like"/>
    <property type="match status" value="1"/>
</dbReference>
<organism evidence="2 3">
    <name type="scientific">Deinococcus terrestris</name>
    <dbReference type="NCBI Taxonomy" id="2651870"/>
    <lineage>
        <taxon>Bacteria</taxon>
        <taxon>Thermotogati</taxon>
        <taxon>Deinococcota</taxon>
        <taxon>Deinococci</taxon>
        <taxon>Deinococcales</taxon>
        <taxon>Deinococcaceae</taxon>
        <taxon>Deinococcus</taxon>
    </lineage>
</organism>
<feature type="domain" description="YlxR" evidence="1">
    <location>
        <begin position="13"/>
        <end position="72"/>
    </location>
</feature>
<dbReference type="Pfam" id="PF04296">
    <property type="entry name" value="YlxR"/>
    <property type="match status" value="1"/>
</dbReference>
<dbReference type="PANTHER" id="PTHR34215">
    <property type="entry name" value="BLL0784 PROTEIN"/>
    <property type="match status" value="1"/>
</dbReference>
<proteinExistence type="predicted"/>
<dbReference type="InterPro" id="IPR007393">
    <property type="entry name" value="YlxR_dom"/>
</dbReference>
<name>A0A7X1NTH9_9DEIO</name>
<dbReference type="InterPro" id="IPR037465">
    <property type="entry name" value="YlxR"/>
</dbReference>
<sequence length="95" mass="10033">MTAPSPTAHVPERTCVACRTKRPQAELLRVSRDPAGGWQVAPGGQKGRTGRGAYLCADSPGCWAEKRLRRTFRGDAPAVSAALHAAPASPTQDQP</sequence>
<dbReference type="Gene3D" id="3.30.1230.10">
    <property type="entry name" value="YlxR-like"/>
    <property type="match status" value="1"/>
</dbReference>
<dbReference type="PANTHER" id="PTHR34215:SF1">
    <property type="entry name" value="YLXR DOMAIN-CONTAINING PROTEIN"/>
    <property type="match status" value="1"/>
</dbReference>
<keyword evidence="3" id="KW-1185">Reference proteome</keyword>
<dbReference type="InterPro" id="IPR035931">
    <property type="entry name" value="YlxR-like_sf"/>
</dbReference>
<reference evidence="2 3" key="1">
    <citation type="submission" date="2019-10" db="EMBL/GenBank/DDBJ databases">
        <title>Deinococcus sp. isolated from soil.</title>
        <authorList>
            <person name="Li Y."/>
            <person name="Wang J."/>
        </authorList>
    </citation>
    <scope>NUCLEOTIDE SEQUENCE [LARGE SCALE GENOMIC DNA]</scope>
    <source>
        <strain evidence="2 3">SDU3-2</strain>
    </source>
</reference>
<protein>
    <submittedName>
        <fullName evidence="2">YlxR family protein</fullName>
    </submittedName>
</protein>
<evidence type="ECO:0000313" key="2">
    <source>
        <dbReference type="EMBL" id="MPY65536.1"/>
    </source>
</evidence>
<dbReference type="EMBL" id="WBSL01000001">
    <property type="protein sequence ID" value="MPY65536.1"/>
    <property type="molecule type" value="Genomic_DNA"/>
</dbReference>
<dbReference type="AlphaFoldDB" id="A0A7X1NTH9"/>
<dbReference type="Proteomes" id="UP000484842">
    <property type="component" value="Unassembled WGS sequence"/>
</dbReference>
<comment type="caution">
    <text evidence="2">The sequence shown here is derived from an EMBL/GenBank/DDBJ whole genome shotgun (WGS) entry which is preliminary data.</text>
</comment>
<dbReference type="RefSeq" id="WP_152868586.1">
    <property type="nucleotide sequence ID" value="NZ_WBSL01000001.1"/>
</dbReference>